<dbReference type="AlphaFoldDB" id="A0A523BF39"/>
<evidence type="ECO:0000313" key="2">
    <source>
        <dbReference type="EMBL" id="TDA39514.1"/>
    </source>
</evidence>
<proteinExistence type="predicted"/>
<dbReference type="EMBL" id="QNVH01000011">
    <property type="protein sequence ID" value="TDA39514.1"/>
    <property type="molecule type" value="Genomic_DNA"/>
</dbReference>
<dbReference type="InterPro" id="IPR002761">
    <property type="entry name" value="Diphthami_syn_dom"/>
</dbReference>
<dbReference type="Gene3D" id="3.40.50.620">
    <property type="entry name" value="HUPs"/>
    <property type="match status" value="1"/>
</dbReference>
<evidence type="ECO:0000313" key="3">
    <source>
        <dbReference type="Proteomes" id="UP000315399"/>
    </source>
</evidence>
<dbReference type="GO" id="GO:0017178">
    <property type="term" value="F:diphthine-ammonia ligase activity"/>
    <property type="evidence" value="ECO:0007669"/>
    <property type="project" value="UniProtKB-EC"/>
</dbReference>
<organism evidence="2 3">
    <name type="scientific">Thermoproteota archaeon</name>
    <dbReference type="NCBI Taxonomy" id="2056631"/>
    <lineage>
        <taxon>Archaea</taxon>
        <taxon>Thermoproteota</taxon>
    </lineage>
</organism>
<protein>
    <submittedName>
        <fullName evidence="2">Diphthine--ammonia ligase</fullName>
        <ecNumber evidence="2">6.3.1.14</ecNumber>
    </submittedName>
</protein>
<dbReference type="SUPFAM" id="SSF52402">
    <property type="entry name" value="Adenine nucleotide alpha hydrolases-like"/>
    <property type="match status" value="1"/>
</dbReference>
<dbReference type="InterPro" id="IPR014729">
    <property type="entry name" value="Rossmann-like_a/b/a_fold"/>
</dbReference>
<reference evidence="2 3" key="1">
    <citation type="journal article" date="2019" name="Nat. Microbiol.">
        <title>Expanding anaerobic alkane metabolism in the domain of Archaea.</title>
        <authorList>
            <person name="Wang Y."/>
            <person name="Wegener G."/>
            <person name="Hou J."/>
            <person name="Wang F."/>
            <person name="Xiao X."/>
        </authorList>
    </citation>
    <scope>NUCLEOTIDE SEQUENCE [LARGE SCALE GENOMIC DNA]</scope>
    <source>
        <strain evidence="2">WYZ-LMO10</strain>
    </source>
</reference>
<dbReference type="EC" id="6.3.1.14" evidence="2"/>
<accession>A0A523BF39</accession>
<dbReference type="Gene3D" id="3.90.1490.10">
    <property type="entry name" value="putative n-type atp pyrophosphatase, domain 2"/>
    <property type="match status" value="1"/>
</dbReference>
<feature type="domain" description="Diphthamide synthase" evidence="1">
    <location>
        <begin position="30"/>
        <end position="235"/>
    </location>
</feature>
<sequence>MIGIRGEGLPDKEVYFNPKSTRPIREIRGAGLFSGKDSLYAIYLAERYGVVVTDLISLIPTFDKPAGHIENLPILQKIARNMNKELTVISLQKGRDALVEALIRMGVEALVAGDVLVEDHVRWLQEICKLAGVALIEPLFNKDTLAVLMDMMHAGFKATIICVDTDFLGEEWLGFTLSKKTLNEFLSKKGNIDPLGENGEYHTIVIDCPLYKRPLSIKSWEKHRSGKISYITIESQPLHD</sequence>
<comment type="caution">
    <text evidence="2">The sequence shown here is derived from an EMBL/GenBank/DDBJ whole genome shotgun (WGS) entry which is preliminary data.</text>
</comment>
<dbReference type="Proteomes" id="UP000315399">
    <property type="component" value="Unassembled WGS sequence"/>
</dbReference>
<name>A0A523BF39_9CREN</name>
<dbReference type="Pfam" id="PF01902">
    <property type="entry name" value="Diphthami_syn_2"/>
    <property type="match status" value="1"/>
</dbReference>
<evidence type="ECO:0000259" key="1">
    <source>
        <dbReference type="Pfam" id="PF01902"/>
    </source>
</evidence>
<dbReference type="CDD" id="cd01994">
    <property type="entry name" value="AANH_PF0828-like"/>
    <property type="match status" value="1"/>
</dbReference>
<dbReference type="NCBIfam" id="TIGR00290">
    <property type="entry name" value="MJ0570_dom"/>
    <property type="match status" value="1"/>
</dbReference>
<gene>
    <name evidence="2" type="ORF">DSO08_01935</name>
</gene>
<keyword evidence="2" id="KW-0436">Ligase</keyword>